<keyword evidence="2" id="KW-1185">Reference proteome</keyword>
<sequence>MPTNGHPDINDYPYFDEQTTWEELQAYDSLVAQGVDLNNYFARHDSMTRVPEDERYLSEMNAEFDEMDIPPASTFEDFGVRVYGTLAHAVLCQSRTARETLQPPALSFSPADLRPRQAPSVQSQALAAARAVQWASSKHPHAEWIARTVPKLARGAVPVED</sequence>
<gene>
    <name evidence="1" type="ORF">FB45DRAFT_1039037</name>
</gene>
<dbReference type="AlphaFoldDB" id="A0AAD7B3X1"/>
<comment type="caution">
    <text evidence="1">The sequence shown here is derived from an EMBL/GenBank/DDBJ whole genome shotgun (WGS) entry which is preliminary data.</text>
</comment>
<dbReference type="Proteomes" id="UP001221142">
    <property type="component" value="Unassembled WGS sequence"/>
</dbReference>
<reference evidence="1" key="1">
    <citation type="submission" date="2023-03" db="EMBL/GenBank/DDBJ databases">
        <title>Massive genome expansion in bonnet fungi (Mycena s.s.) driven by repeated elements and novel gene families across ecological guilds.</title>
        <authorList>
            <consortium name="Lawrence Berkeley National Laboratory"/>
            <person name="Harder C.B."/>
            <person name="Miyauchi S."/>
            <person name="Viragh M."/>
            <person name="Kuo A."/>
            <person name="Thoen E."/>
            <person name="Andreopoulos B."/>
            <person name="Lu D."/>
            <person name="Skrede I."/>
            <person name="Drula E."/>
            <person name="Henrissat B."/>
            <person name="Morin E."/>
            <person name="Kohler A."/>
            <person name="Barry K."/>
            <person name="LaButti K."/>
            <person name="Morin E."/>
            <person name="Salamov A."/>
            <person name="Lipzen A."/>
            <person name="Mereny Z."/>
            <person name="Hegedus B."/>
            <person name="Baldrian P."/>
            <person name="Stursova M."/>
            <person name="Weitz H."/>
            <person name="Taylor A."/>
            <person name="Grigoriev I.V."/>
            <person name="Nagy L.G."/>
            <person name="Martin F."/>
            <person name="Kauserud H."/>
        </authorList>
    </citation>
    <scope>NUCLEOTIDE SEQUENCE</scope>
    <source>
        <strain evidence="1">9284</strain>
    </source>
</reference>
<name>A0AAD7B3X1_9AGAR</name>
<protein>
    <submittedName>
        <fullName evidence="1">Uncharacterized protein</fullName>
    </submittedName>
</protein>
<proteinExistence type="predicted"/>
<dbReference type="EMBL" id="JARKIF010000041">
    <property type="protein sequence ID" value="KAJ7609269.1"/>
    <property type="molecule type" value="Genomic_DNA"/>
</dbReference>
<organism evidence="1 2">
    <name type="scientific">Roridomyces roridus</name>
    <dbReference type="NCBI Taxonomy" id="1738132"/>
    <lineage>
        <taxon>Eukaryota</taxon>
        <taxon>Fungi</taxon>
        <taxon>Dikarya</taxon>
        <taxon>Basidiomycota</taxon>
        <taxon>Agaricomycotina</taxon>
        <taxon>Agaricomycetes</taxon>
        <taxon>Agaricomycetidae</taxon>
        <taxon>Agaricales</taxon>
        <taxon>Marasmiineae</taxon>
        <taxon>Mycenaceae</taxon>
        <taxon>Roridomyces</taxon>
    </lineage>
</organism>
<evidence type="ECO:0000313" key="1">
    <source>
        <dbReference type="EMBL" id="KAJ7609269.1"/>
    </source>
</evidence>
<evidence type="ECO:0000313" key="2">
    <source>
        <dbReference type="Proteomes" id="UP001221142"/>
    </source>
</evidence>
<accession>A0AAD7B3X1</accession>